<sequence>MQQTRVVHADVYKKDSPGGPRFHLREGLRAKGRRPDRVKGEEEEEEEEEEEMAQALHDAPSAQGDLRYFKLVSGHSIPSVGLGTWKSASSEASHSVYTAITEVADLFPLFFLLPCFPWLGIGMWTQLHYMGFKKRCTDLSPDRVQNALQQTLKELQLDYLDLYLIHWPFHLKEGATRPPRASDMLDFDMEGVWREMEKQVKDGLVRDIGVSNFTLKKLNKLLKCAQIMPSVCQMEMHPGWRNDKILEACKNNGIHVTVRNPQLPGGFHARTPPLTDLLLAGLLSTGIFEKTKRYSSESPLTQVSKKLNKTPGQVLLKWALQRGTSVIPKSTNADRIKGNIQVFGWAIPKGDFEALNGMSDQRRAVDGEEIFVNKSEGPYKSVAELWDDEA</sequence>
<name>A0A9E7II24_9LILI</name>
<dbReference type="Pfam" id="PF00248">
    <property type="entry name" value="Aldo_ket_red"/>
    <property type="match status" value="1"/>
</dbReference>
<dbReference type="InterPro" id="IPR018170">
    <property type="entry name" value="Aldo/ket_reductase_CS"/>
</dbReference>
<dbReference type="PRINTS" id="PR00069">
    <property type="entry name" value="ALDKETRDTASE"/>
</dbReference>
<evidence type="ECO:0000259" key="3">
    <source>
        <dbReference type="Pfam" id="PF00248"/>
    </source>
</evidence>
<evidence type="ECO:0000313" key="4">
    <source>
        <dbReference type="EMBL" id="URE48147.1"/>
    </source>
</evidence>
<dbReference type="Gene3D" id="3.20.20.100">
    <property type="entry name" value="NADP-dependent oxidoreductase domain"/>
    <property type="match status" value="1"/>
</dbReference>
<keyword evidence="2" id="KW-0812">Transmembrane</keyword>
<dbReference type="PROSITE" id="PS00062">
    <property type="entry name" value="ALDOKETO_REDUCTASE_2"/>
    <property type="match status" value="1"/>
</dbReference>
<accession>A0A9E7II24</accession>
<dbReference type="GO" id="GO:0016491">
    <property type="term" value="F:oxidoreductase activity"/>
    <property type="evidence" value="ECO:0007669"/>
    <property type="project" value="InterPro"/>
</dbReference>
<reference evidence="4" key="1">
    <citation type="submission" date="2022-05" db="EMBL/GenBank/DDBJ databases">
        <title>The Musa troglodytarum L. genome provides insights into the mechanism of non-climacteric behaviour and enrichment of carotenoids.</title>
        <authorList>
            <person name="Wang J."/>
        </authorList>
    </citation>
    <scope>NUCLEOTIDE SEQUENCE</scope>
    <source>
        <tissue evidence="4">Leaf</tissue>
    </source>
</reference>
<dbReference type="OrthoDB" id="416253at2759"/>
<dbReference type="Proteomes" id="UP001055439">
    <property type="component" value="Chromosome 9"/>
</dbReference>
<organism evidence="4 5">
    <name type="scientific">Musa troglodytarum</name>
    <name type="common">fe'i banana</name>
    <dbReference type="NCBI Taxonomy" id="320322"/>
    <lineage>
        <taxon>Eukaryota</taxon>
        <taxon>Viridiplantae</taxon>
        <taxon>Streptophyta</taxon>
        <taxon>Embryophyta</taxon>
        <taxon>Tracheophyta</taxon>
        <taxon>Spermatophyta</taxon>
        <taxon>Magnoliopsida</taxon>
        <taxon>Liliopsida</taxon>
        <taxon>Zingiberales</taxon>
        <taxon>Musaceae</taxon>
        <taxon>Musa</taxon>
    </lineage>
</organism>
<dbReference type="SUPFAM" id="SSF51430">
    <property type="entry name" value="NAD(P)-linked oxidoreductase"/>
    <property type="match status" value="1"/>
</dbReference>
<feature type="compositionally biased region" description="Acidic residues" evidence="1">
    <location>
        <begin position="41"/>
        <end position="52"/>
    </location>
</feature>
<protein>
    <submittedName>
        <fullName evidence="4">Aldo/keto reductase family</fullName>
    </submittedName>
</protein>
<proteinExistence type="predicted"/>
<dbReference type="InterPro" id="IPR020471">
    <property type="entry name" value="AKR"/>
</dbReference>
<feature type="transmembrane region" description="Helical" evidence="2">
    <location>
        <begin position="106"/>
        <end position="125"/>
    </location>
</feature>
<evidence type="ECO:0000256" key="2">
    <source>
        <dbReference type="SAM" id="Phobius"/>
    </source>
</evidence>
<dbReference type="AlphaFoldDB" id="A0A9E7II24"/>
<keyword evidence="2" id="KW-0472">Membrane</keyword>
<gene>
    <name evidence="4" type="ORF">MUK42_13856</name>
</gene>
<dbReference type="InterPro" id="IPR036812">
    <property type="entry name" value="NAD(P)_OxRdtase_dom_sf"/>
</dbReference>
<evidence type="ECO:0000256" key="1">
    <source>
        <dbReference type="SAM" id="MobiDB-lite"/>
    </source>
</evidence>
<dbReference type="InterPro" id="IPR023210">
    <property type="entry name" value="NADP_OxRdtase_dom"/>
</dbReference>
<keyword evidence="5" id="KW-1185">Reference proteome</keyword>
<feature type="domain" description="NADP-dependent oxidoreductase" evidence="3">
    <location>
        <begin position="134"/>
        <end position="357"/>
    </location>
</feature>
<dbReference type="PANTHER" id="PTHR11732">
    <property type="entry name" value="ALDO/KETO REDUCTASE"/>
    <property type="match status" value="1"/>
</dbReference>
<evidence type="ECO:0000313" key="5">
    <source>
        <dbReference type="Proteomes" id="UP001055439"/>
    </source>
</evidence>
<feature type="compositionally biased region" description="Basic and acidic residues" evidence="1">
    <location>
        <begin position="23"/>
        <end position="40"/>
    </location>
</feature>
<dbReference type="EMBL" id="CP097511">
    <property type="protein sequence ID" value="URE48147.1"/>
    <property type="molecule type" value="Genomic_DNA"/>
</dbReference>
<feature type="compositionally biased region" description="Basic and acidic residues" evidence="1">
    <location>
        <begin position="7"/>
        <end position="16"/>
    </location>
</feature>
<dbReference type="PROSITE" id="PS00063">
    <property type="entry name" value="ALDOKETO_REDUCTASE_3"/>
    <property type="match status" value="1"/>
</dbReference>
<keyword evidence="2" id="KW-1133">Transmembrane helix</keyword>
<feature type="region of interest" description="Disordered" evidence="1">
    <location>
        <begin position="1"/>
        <end position="57"/>
    </location>
</feature>